<reference evidence="2 4" key="3">
    <citation type="journal article" date="2019" name="PLoS Negl. Trop. Dis.">
        <title>Revisiting the worldwide diversity of Leptospira species in the environment.</title>
        <authorList>
            <person name="Vincent A.T."/>
            <person name="Schiettekatte O."/>
            <person name="Bourhy P."/>
            <person name="Veyrier F.J."/>
            <person name="Picardeau M."/>
        </authorList>
    </citation>
    <scope>NUCLEOTIDE SEQUENCE [LARGE SCALE GENOMIC DNA]</scope>
    <source>
        <strain evidence="2 4">201702445</strain>
    </source>
</reference>
<dbReference type="InterPro" id="IPR009711">
    <property type="entry name" value="UPF0473"/>
</dbReference>
<evidence type="ECO:0000313" key="3">
    <source>
        <dbReference type="Proteomes" id="UP000285569"/>
    </source>
</evidence>
<dbReference type="EMBL" id="RQGM01000044">
    <property type="protein sequence ID" value="TGL83856.1"/>
    <property type="molecule type" value="Genomic_DNA"/>
</dbReference>
<accession>A0A5F2EH57</accession>
<name>A0A5F2EH57_9LEPT</name>
<evidence type="ECO:0000313" key="4">
    <source>
        <dbReference type="Proteomes" id="UP000297613"/>
    </source>
</evidence>
<organism evidence="2 4">
    <name type="scientific">Leptospira yasudae</name>
    <dbReference type="NCBI Taxonomy" id="2202201"/>
    <lineage>
        <taxon>Bacteria</taxon>
        <taxon>Pseudomonadati</taxon>
        <taxon>Spirochaetota</taxon>
        <taxon>Spirochaetia</taxon>
        <taxon>Leptospirales</taxon>
        <taxon>Leptospiraceae</taxon>
        <taxon>Leptospira</taxon>
    </lineage>
</organism>
<dbReference type="OrthoDB" id="330947at2"/>
<protein>
    <submittedName>
        <fullName evidence="2">DUF1292 domain-containing protein</fullName>
    </submittedName>
</protein>
<dbReference type="Pfam" id="PF06949">
    <property type="entry name" value="DUF1292"/>
    <property type="match status" value="1"/>
</dbReference>
<dbReference type="RefSeq" id="WP_118955100.1">
    <property type="nucleotide sequence ID" value="NZ_JACCKC010000001.1"/>
</dbReference>
<keyword evidence="3" id="KW-1185">Reference proteome</keyword>
<dbReference type="EMBL" id="QHCR01000002">
    <property type="protein sequence ID" value="RHX81586.1"/>
    <property type="molecule type" value="Genomic_DNA"/>
</dbReference>
<sequence length="111" mass="12623">MSDPFSEEESRDHEEQGRETVQLLDEDGNPHSFIVAEALEIDENQYLLLTPVLEEDSDLINLDVSSLKGEDNAGYFAVRLEADEFGEDRLVEVQDKRELEDILAELNVDIV</sequence>
<evidence type="ECO:0000313" key="1">
    <source>
        <dbReference type="EMBL" id="RHX81586.1"/>
    </source>
</evidence>
<evidence type="ECO:0000313" key="2">
    <source>
        <dbReference type="EMBL" id="TGL83856.1"/>
    </source>
</evidence>
<reference evidence="1 3" key="4">
    <citation type="journal article" date="2020" name="Int. J. Syst. Evol. Microbiol.">
        <title>Leptospira yasudae sp. nov. and Leptospira stimsonii sp. nov., two new species of the pathogenic group isolated from environmental sources.</title>
        <authorList>
            <person name="Casanovas-Massana A."/>
            <person name="Hamond C."/>
            <person name="Santos L.A."/>
            <person name="de Oliveira D."/>
            <person name="Hacker K.P."/>
            <person name="Balassiano I."/>
            <person name="Costa F."/>
            <person name="Medeiros M.A."/>
            <person name="Reis M.G."/>
            <person name="Ko A.I."/>
            <person name="Wunder E.A."/>
        </authorList>
    </citation>
    <scope>NUCLEOTIDE SEQUENCE [LARGE SCALE GENOMIC DNA]</scope>
    <source>
        <strain evidence="1 3">B21</strain>
    </source>
</reference>
<reference evidence="1" key="2">
    <citation type="submission" date="2018-05" db="EMBL/GenBank/DDBJ databases">
        <authorList>
            <person name="Casanovas-Massana A."/>
            <person name="Santos L.A."/>
            <person name="Wunder E.A."/>
        </authorList>
    </citation>
    <scope>NUCLEOTIDE SEQUENCE</scope>
    <source>
        <strain evidence="1">B21</strain>
    </source>
</reference>
<reference evidence="3" key="1">
    <citation type="submission" date="2018-05" db="EMBL/GenBank/DDBJ databases">
        <title>Leptospira yasudae sp. nov. and Leptospira stimsonii sp. nov., two pathogenic species of the genus Leptospira isolated from environmental sources.</title>
        <authorList>
            <person name="Casanovas-Massana A."/>
            <person name="Hamond C."/>
            <person name="Santos L.A."/>
            <person name="Hacker K.P."/>
            <person name="Balassiano I."/>
            <person name="Medeiros M.A."/>
            <person name="Reis M.G."/>
            <person name="Ko A.I."/>
            <person name="Wunder E.A."/>
        </authorList>
    </citation>
    <scope>NUCLEOTIDE SEQUENCE [LARGE SCALE GENOMIC DNA]</scope>
    <source>
        <strain evidence="3">B21</strain>
    </source>
</reference>
<dbReference type="Proteomes" id="UP000285569">
    <property type="component" value="Unassembled WGS sequence"/>
</dbReference>
<comment type="caution">
    <text evidence="2">The sequence shown here is derived from an EMBL/GenBank/DDBJ whole genome shotgun (WGS) entry which is preliminary data.</text>
</comment>
<dbReference type="Proteomes" id="UP000297613">
    <property type="component" value="Unassembled WGS sequence"/>
</dbReference>
<accession>A0A418ACL9</accession>
<dbReference type="AlphaFoldDB" id="A0A5F2EH57"/>
<gene>
    <name evidence="1" type="ORF">DLM77_05765</name>
    <name evidence="2" type="ORF">EHQ83_12345</name>
</gene>
<proteinExistence type="predicted"/>